<comment type="caution">
    <text evidence="1">The sequence shown here is derived from an EMBL/GenBank/DDBJ whole genome shotgun (WGS) entry which is preliminary data.</text>
</comment>
<evidence type="ECO:0000313" key="1">
    <source>
        <dbReference type="EMBL" id="KAK1939493.1"/>
    </source>
</evidence>
<name>A0AAD9GJJ2_BABDI</name>
<sequence length="328" mass="37226">MALAYDMHRVYGMIRSWQRFSIPYVNCVSNVSTTARIVIRDDAKAGLGTDPKANTKHEAVMRVSNGSVELVDAPKFEDFGRDLQMELSASTPQIDKNSFKSYIEIPPQGISSFFFHKNLKVLANGIIPFKEYIQGSQNAHHYPLTLLPRKLSAKLSSDIIVTTFSTHEKDYKVEGNRRIKLSVVPTLNVQPNEVLLQKLYGRNSVLIVFSGDLPYSEARSAIEWRDAMPFDADTHIVLNSPCPIGMSYFHKRYLNSLATALVEKNKFSCIARKLATEEVIALHQYRRQFTSLLVIDKFGYIRWHAVGRPTSEAKYLLKEAYESLLSEV</sequence>
<organism evidence="1 2">
    <name type="scientific">Babesia divergens</name>
    <dbReference type="NCBI Taxonomy" id="32595"/>
    <lineage>
        <taxon>Eukaryota</taxon>
        <taxon>Sar</taxon>
        <taxon>Alveolata</taxon>
        <taxon>Apicomplexa</taxon>
        <taxon>Aconoidasida</taxon>
        <taxon>Piroplasmida</taxon>
        <taxon>Babesiidae</taxon>
        <taxon>Babesia</taxon>
    </lineage>
</organism>
<evidence type="ECO:0000313" key="2">
    <source>
        <dbReference type="Proteomes" id="UP001195914"/>
    </source>
</evidence>
<dbReference type="AlphaFoldDB" id="A0AAD9GJJ2"/>
<reference evidence="1" key="2">
    <citation type="submission" date="2021-05" db="EMBL/GenBank/DDBJ databases">
        <authorList>
            <person name="Pain A."/>
        </authorList>
    </citation>
    <scope>NUCLEOTIDE SEQUENCE</scope>
    <source>
        <strain evidence="1">1802A</strain>
    </source>
</reference>
<proteinExistence type="predicted"/>
<reference evidence="1" key="1">
    <citation type="journal article" date="2014" name="Nucleic Acids Res.">
        <title>The evolutionary dynamics of variant antigen genes in Babesia reveal a history of genomic innovation underlying host-parasite interaction.</title>
        <authorList>
            <person name="Jackson A.P."/>
            <person name="Otto T.D."/>
            <person name="Darby A."/>
            <person name="Ramaprasad A."/>
            <person name="Xia D."/>
            <person name="Echaide I.E."/>
            <person name="Farber M."/>
            <person name="Gahlot S."/>
            <person name="Gamble J."/>
            <person name="Gupta D."/>
            <person name="Gupta Y."/>
            <person name="Jackson L."/>
            <person name="Malandrin L."/>
            <person name="Malas T.B."/>
            <person name="Moussa E."/>
            <person name="Nair M."/>
            <person name="Reid A.J."/>
            <person name="Sanders M."/>
            <person name="Sharma J."/>
            <person name="Tracey A."/>
            <person name="Quail M.A."/>
            <person name="Weir W."/>
            <person name="Wastling J.M."/>
            <person name="Hall N."/>
            <person name="Willadsen P."/>
            <person name="Lingelbach K."/>
            <person name="Shiels B."/>
            <person name="Tait A."/>
            <person name="Berriman M."/>
            <person name="Allred D.R."/>
            <person name="Pain A."/>
        </authorList>
    </citation>
    <scope>NUCLEOTIDE SEQUENCE</scope>
    <source>
        <strain evidence="1">1802A</strain>
    </source>
</reference>
<gene>
    <name evidence="1" type="ORF">X943_000505</name>
</gene>
<protein>
    <submittedName>
        <fullName evidence="1">Uncharacterized protein</fullName>
    </submittedName>
</protein>
<dbReference type="Proteomes" id="UP001195914">
    <property type="component" value="Unassembled WGS sequence"/>
</dbReference>
<keyword evidence="2" id="KW-1185">Reference proteome</keyword>
<accession>A0AAD9GJJ2</accession>
<dbReference type="EMBL" id="JAHBMH010000007">
    <property type="protein sequence ID" value="KAK1939493.1"/>
    <property type="molecule type" value="Genomic_DNA"/>
</dbReference>